<protein>
    <recommendedName>
        <fullName evidence="3">HAF family repeat protein</fullName>
    </recommendedName>
</protein>
<organism evidence="1 2">
    <name type="scientific">Parafrankia colletiae</name>
    <dbReference type="NCBI Taxonomy" id="573497"/>
    <lineage>
        <taxon>Bacteria</taxon>
        <taxon>Bacillati</taxon>
        <taxon>Actinomycetota</taxon>
        <taxon>Actinomycetes</taxon>
        <taxon>Frankiales</taxon>
        <taxon>Frankiaceae</taxon>
        <taxon>Parafrankia</taxon>
    </lineage>
</organism>
<sequence length="407" mass="41302">MPSETAVPPSRWVRRRARVAGLAITLSLVGSVAAVGGAGVASAATAPAGGGAPRVTVTDLGAPDLLAASLFPEDLNNQGVVAGYGLLGGPQPFQAFTWSQGTRTPLPAPTADPGAFSFPVAINNQGQVAGFTTVGGTRHSLRWDAGTPTDISAPGGNSHPLAINDPGQVLLQEGGSPALWDNGTRTAVAPFPVTNAVGLNDAGQVFGTGRGTDGQDRAFVWTRTGTVDVGSFGLTTTAVDLNDGGQLVGNGALTRSPNYTHGFVWTPPRNGRAAALTDIGTLAGLETEVRDISDAGVVVGRSSTQTGWHAVRWTNGRLTDLGVLRGGSSSEAIAVNESGQAAGWASASDGRAHATLWKNGRLIDLGIPSGFTQSYAVDINDAGLVLGYAIQDLTGAVHSLVWTVTGG</sequence>
<dbReference type="AlphaFoldDB" id="A0A1S1QG10"/>
<evidence type="ECO:0000313" key="2">
    <source>
        <dbReference type="Proteomes" id="UP000179627"/>
    </source>
</evidence>
<proteinExistence type="predicted"/>
<keyword evidence="2" id="KW-1185">Reference proteome</keyword>
<dbReference type="InterPro" id="IPR014262">
    <property type="entry name" value="HAF_rpt"/>
</dbReference>
<dbReference type="Proteomes" id="UP000179627">
    <property type="component" value="Unassembled WGS sequence"/>
</dbReference>
<evidence type="ECO:0008006" key="3">
    <source>
        <dbReference type="Google" id="ProtNLM"/>
    </source>
</evidence>
<evidence type="ECO:0000313" key="1">
    <source>
        <dbReference type="EMBL" id="OHV32920.1"/>
    </source>
</evidence>
<gene>
    <name evidence="1" type="ORF">CC117_24145</name>
</gene>
<dbReference type="NCBIfam" id="TIGR02913">
    <property type="entry name" value="HAF_rpt"/>
    <property type="match status" value="2"/>
</dbReference>
<name>A0A1S1QG10_9ACTN</name>
<reference evidence="2" key="1">
    <citation type="submission" date="2016-07" db="EMBL/GenBank/DDBJ databases">
        <title>Sequence Frankia sp. strain CcI1.17.</title>
        <authorList>
            <person name="Ghodhbane-Gtari F."/>
            <person name="Swanson E."/>
            <person name="Gueddou A."/>
            <person name="Morris K."/>
            <person name="Hezbri K."/>
            <person name="Ktari A."/>
            <person name="Nouioui I."/>
            <person name="Abebe-Akele F."/>
            <person name="Simpson S."/>
            <person name="Thomas K."/>
            <person name="Gtari M."/>
            <person name="Tisa L.S."/>
            <person name="Hurst S."/>
        </authorList>
    </citation>
    <scope>NUCLEOTIDE SEQUENCE [LARGE SCALE GENOMIC DNA]</scope>
    <source>
        <strain evidence="2">Cc1.17</strain>
    </source>
</reference>
<dbReference type="EMBL" id="MBLM01000136">
    <property type="protein sequence ID" value="OHV32920.1"/>
    <property type="molecule type" value="Genomic_DNA"/>
</dbReference>
<accession>A0A1S1QG10</accession>
<comment type="caution">
    <text evidence="1">The sequence shown here is derived from an EMBL/GenBank/DDBJ whole genome shotgun (WGS) entry which is preliminary data.</text>
</comment>